<name>A0AAD9QQW9_ACRCE</name>
<comment type="caution">
    <text evidence="1">The sequence shown here is derived from an EMBL/GenBank/DDBJ whole genome shotgun (WGS) entry which is preliminary data.</text>
</comment>
<organism evidence="1 2">
    <name type="scientific">Acropora cervicornis</name>
    <name type="common">Staghorn coral</name>
    <dbReference type="NCBI Taxonomy" id="6130"/>
    <lineage>
        <taxon>Eukaryota</taxon>
        <taxon>Metazoa</taxon>
        <taxon>Cnidaria</taxon>
        <taxon>Anthozoa</taxon>
        <taxon>Hexacorallia</taxon>
        <taxon>Scleractinia</taxon>
        <taxon>Astrocoeniina</taxon>
        <taxon>Acroporidae</taxon>
        <taxon>Acropora</taxon>
    </lineage>
</organism>
<accession>A0AAD9QQW9</accession>
<proteinExistence type="predicted"/>
<dbReference type="EMBL" id="JARQWQ010000018">
    <property type="protein sequence ID" value="KAK2565767.1"/>
    <property type="molecule type" value="Genomic_DNA"/>
</dbReference>
<gene>
    <name evidence="1" type="ORF">P5673_010030</name>
</gene>
<dbReference type="AlphaFoldDB" id="A0AAD9QQW9"/>
<reference evidence="1" key="2">
    <citation type="journal article" date="2023" name="Science">
        <title>Genomic signatures of disease resistance in endangered staghorn corals.</title>
        <authorList>
            <person name="Vollmer S.V."/>
            <person name="Selwyn J.D."/>
            <person name="Despard B.A."/>
            <person name="Roesel C.L."/>
        </authorList>
    </citation>
    <scope>NUCLEOTIDE SEQUENCE</scope>
    <source>
        <strain evidence="1">K2</strain>
    </source>
</reference>
<sequence>MLQKPIFLHKCFSDTLTDTLKKQPFYFTNTIGFQKSMNKVLGADQRKLAGNKSCSLGNVNICKEAIALSCGGNKG</sequence>
<dbReference type="Proteomes" id="UP001249851">
    <property type="component" value="Unassembled WGS sequence"/>
</dbReference>
<evidence type="ECO:0000313" key="1">
    <source>
        <dbReference type="EMBL" id="KAK2565767.1"/>
    </source>
</evidence>
<evidence type="ECO:0000313" key="2">
    <source>
        <dbReference type="Proteomes" id="UP001249851"/>
    </source>
</evidence>
<keyword evidence="2" id="KW-1185">Reference proteome</keyword>
<protein>
    <submittedName>
        <fullName evidence="1">Uncharacterized protein</fullName>
    </submittedName>
</protein>
<reference evidence="1" key="1">
    <citation type="journal article" date="2023" name="G3 (Bethesda)">
        <title>Whole genome assembly and annotation of the endangered Caribbean coral Acropora cervicornis.</title>
        <authorList>
            <person name="Selwyn J.D."/>
            <person name="Vollmer S.V."/>
        </authorList>
    </citation>
    <scope>NUCLEOTIDE SEQUENCE</scope>
    <source>
        <strain evidence="1">K2</strain>
    </source>
</reference>